<dbReference type="PANTHER" id="PTHR13952">
    <property type="entry name" value="U1 SMALL NUCLEAR RIBONUCLEOPROTEIN 70 KD"/>
    <property type="match status" value="1"/>
</dbReference>
<dbReference type="InterPro" id="IPR000504">
    <property type="entry name" value="RRM_dom"/>
</dbReference>
<dbReference type="InterPro" id="IPR012677">
    <property type="entry name" value="Nucleotide-bd_a/b_plait_sf"/>
</dbReference>
<name>A0A1I8IZL7_9PLAT</name>
<comment type="subcellular location">
    <subcellularLocation>
        <location evidence="1">Nucleus</location>
    </subcellularLocation>
</comment>
<feature type="region of interest" description="Disordered" evidence="4">
    <location>
        <begin position="1"/>
        <end position="74"/>
    </location>
</feature>
<evidence type="ECO:0000256" key="3">
    <source>
        <dbReference type="PROSITE-ProRule" id="PRU00176"/>
    </source>
</evidence>
<dbReference type="Proteomes" id="UP000095280">
    <property type="component" value="Unplaced"/>
</dbReference>
<dbReference type="SUPFAM" id="SSF54928">
    <property type="entry name" value="RNA-binding domain, RBD"/>
    <property type="match status" value="1"/>
</dbReference>
<evidence type="ECO:0000256" key="5">
    <source>
        <dbReference type="SAM" id="Phobius"/>
    </source>
</evidence>
<dbReference type="GO" id="GO:0017069">
    <property type="term" value="F:snRNA binding"/>
    <property type="evidence" value="ECO:0007669"/>
    <property type="project" value="TreeGrafter"/>
</dbReference>
<dbReference type="GO" id="GO:0003729">
    <property type="term" value="F:mRNA binding"/>
    <property type="evidence" value="ECO:0007669"/>
    <property type="project" value="TreeGrafter"/>
</dbReference>
<dbReference type="SMART" id="SM00360">
    <property type="entry name" value="RRM"/>
    <property type="match status" value="1"/>
</dbReference>
<protein>
    <submittedName>
        <fullName evidence="8">RRM domain-containing protein</fullName>
    </submittedName>
</protein>
<dbReference type="InterPro" id="IPR051183">
    <property type="entry name" value="U1_U11-U12_snRNP_70-35kDa"/>
</dbReference>
<dbReference type="GO" id="GO:0000398">
    <property type="term" value="P:mRNA splicing, via spliceosome"/>
    <property type="evidence" value="ECO:0007669"/>
    <property type="project" value="TreeGrafter"/>
</dbReference>
<keyword evidence="5" id="KW-0472">Membrane</keyword>
<evidence type="ECO:0000256" key="2">
    <source>
        <dbReference type="ARBA" id="ARBA00023242"/>
    </source>
</evidence>
<evidence type="ECO:0000259" key="6">
    <source>
        <dbReference type="PROSITE" id="PS50102"/>
    </source>
</evidence>
<feature type="compositionally biased region" description="Low complexity" evidence="4">
    <location>
        <begin position="1"/>
        <end position="13"/>
    </location>
</feature>
<sequence length="353" mass="39472">FNASANKSNNSKWANKRRSKLDKDIHSQGQHKKKKKKTKSKKEKRDREKRSDKQKQPHKESLPSDESLNSSEELGFDPVRDWQPMFDSFYDPVMAGNADGGLAAGLHDRAVQRALLAQAYYRPDSQPHQLLPLGVGKEEGELEQDCVIFVGRLDAATTEADLCSLFETCGRVANCRLVRDWATGLSRRYGFVQFCRAEDAQRALRRCDGATVLGRQIIVDRERSLSQAGWVPRRLGGGLGGRKESGQLRFGCRARPFRRPVDSGQDQGPQLEIKQAIAMADLCPGLLWSVLWFFILILLAWPIAFLIAWLYILLLPFSACIQPLQAVCEALLGVVKLCLTCAEGMIAMKPLCG</sequence>
<feature type="compositionally biased region" description="Basic residues" evidence="4">
    <location>
        <begin position="29"/>
        <end position="42"/>
    </location>
</feature>
<reference evidence="8" key="1">
    <citation type="submission" date="2016-11" db="UniProtKB">
        <authorList>
            <consortium name="WormBaseParasite"/>
        </authorList>
    </citation>
    <scope>IDENTIFICATION</scope>
</reference>
<accession>A0A1I8IZL7</accession>
<dbReference type="PROSITE" id="PS50102">
    <property type="entry name" value="RRM"/>
    <property type="match status" value="1"/>
</dbReference>
<feature type="transmembrane region" description="Helical" evidence="5">
    <location>
        <begin position="286"/>
        <end position="314"/>
    </location>
</feature>
<feature type="compositionally biased region" description="Basic and acidic residues" evidence="4">
    <location>
        <begin position="43"/>
        <end position="62"/>
    </location>
</feature>
<evidence type="ECO:0000256" key="4">
    <source>
        <dbReference type="SAM" id="MobiDB-lite"/>
    </source>
</evidence>
<keyword evidence="5" id="KW-0812">Transmembrane</keyword>
<dbReference type="WBParaSite" id="maker-uti_cns_0045346-snap-gene-1.7-mRNA-1">
    <property type="protein sequence ID" value="maker-uti_cns_0045346-snap-gene-1.7-mRNA-1"/>
    <property type="gene ID" value="maker-uti_cns_0045346-snap-gene-1.7"/>
</dbReference>
<dbReference type="PANTHER" id="PTHR13952:SF6">
    <property type="entry name" value="U11_U12 SMALL NUCLEAR RIBONUCLEOPROTEIN 35 KDA PROTEIN"/>
    <property type="match status" value="1"/>
</dbReference>
<dbReference type="Gene3D" id="3.30.70.330">
    <property type="match status" value="1"/>
</dbReference>
<keyword evidence="7" id="KW-1185">Reference proteome</keyword>
<evidence type="ECO:0000313" key="8">
    <source>
        <dbReference type="WBParaSite" id="maker-uti_cns_0045346-snap-gene-1.7-mRNA-1"/>
    </source>
</evidence>
<evidence type="ECO:0000313" key="7">
    <source>
        <dbReference type="Proteomes" id="UP000095280"/>
    </source>
</evidence>
<dbReference type="AlphaFoldDB" id="A0A1I8IZL7"/>
<keyword evidence="3" id="KW-0694">RNA-binding</keyword>
<feature type="domain" description="RRM" evidence="6">
    <location>
        <begin position="146"/>
        <end position="224"/>
    </location>
</feature>
<keyword evidence="5" id="KW-1133">Transmembrane helix</keyword>
<dbReference type="Pfam" id="PF00076">
    <property type="entry name" value="RRM_1"/>
    <property type="match status" value="1"/>
</dbReference>
<keyword evidence="2" id="KW-0539">Nucleus</keyword>
<dbReference type="InterPro" id="IPR035979">
    <property type="entry name" value="RBD_domain_sf"/>
</dbReference>
<dbReference type="GO" id="GO:0071011">
    <property type="term" value="C:precatalytic spliceosome"/>
    <property type="evidence" value="ECO:0007669"/>
    <property type="project" value="TreeGrafter"/>
</dbReference>
<proteinExistence type="predicted"/>
<evidence type="ECO:0000256" key="1">
    <source>
        <dbReference type="ARBA" id="ARBA00004123"/>
    </source>
</evidence>
<organism evidence="7 8">
    <name type="scientific">Macrostomum lignano</name>
    <dbReference type="NCBI Taxonomy" id="282301"/>
    <lineage>
        <taxon>Eukaryota</taxon>
        <taxon>Metazoa</taxon>
        <taxon>Spiralia</taxon>
        <taxon>Lophotrochozoa</taxon>
        <taxon>Platyhelminthes</taxon>
        <taxon>Rhabditophora</taxon>
        <taxon>Macrostomorpha</taxon>
        <taxon>Macrostomida</taxon>
        <taxon>Macrostomidae</taxon>
        <taxon>Macrostomum</taxon>
    </lineage>
</organism>